<dbReference type="GO" id="GO:0006777">
    <property type="term" value="P:Mo-molybdopterin cofactor biosynthetic process"/>
    <property type="evidence" value="ECO:0007669"/>
    <property type="project" value="UniProtKB-UniRule"/>
</dbReference>
<comment type="pathway">
    <text evidence="3 11">Cofactor biosynthesis; molybdopterin biosynthesis.</text>
</comment>
<dbReference type="EC" id="2.10.1.1" evidence="11"/>
<comment type="cofactor">
    <cofactor evidence="1 11">
        <name>Mg(2+)</name>
        <dbReference type="ChEBI" id="CHEBI:18420"/>
    </cofactor>
</comment>
<dbReference type="OrthoDB" id="9804758at2"/>
<dbReference type="AlphaFoldDB" id="A0A2R4XJS2"/>
<dbReference type="SUPFAM" id="SSF63867">
    <property type="entry name" value="MoeA C-terminal domain-like"/>
    <property type="match status" value="1"/>
</dbReference>
<evidence type="ECO:0000256" key="3">
    <source>
        <dbReference type="ARBA" id="ARBA00005046"/>
    </source>
</evidence>
<dbReference type="SUPFAM" id="SSF63882">
    <property type="entry name" value="MoeA N-terminal region -like"/>
    <property type="match status" value="1"/>
</dbReference>
<comment type="function">
    <text evidence="2 11">Catalyzes the insertion of molybdate into adenylated molybdopterin with the concomitant release of AMP.</text>
</comment>
<dbReference type="GO" id="GO:0046872">
    <property type="term" value="F:metal ion binding"/>
    <property type="evidence" value="ECO:0007669"/>
    <property type="project" value="UniProtKB-UniRule"/>
</dbReference>
<dbReference type="UniPathway" id="UPA00344"/>
<protein>
    <recommendedName>
        <fullName evidence="11">Molybdopterin molybdenumtransferase</fullName>
        <ecNumber evidence="11">2.10.1.1</ecNumber>
    </recommendedName>
</protein>
<comment type="similarity">
    <text evidence="4 11">Belongs to the MoeA family.</text>
</comment>
<keyword evidence="6 11" id="KW-0808">Transferase</keyword>
<dbReference type="InterPro" id="IPR001453">
    <property type="entry name" value="MoaB/Mog_dom"/>
</dbReference>
<dbReference type="InterPro" id="IPR036688">
    <property type="entry name" value="MoeA_C_domain_IV_sf"/>
</dbReference>
<evidence type="ECO:0000313" key="13">
    <source>
        <dbReference type="EMBL" id="AWB34092.1"/>
    </source>
</evidence>
<keyword evidence="7 11" id="KW-0479">Metal-binding</keyword>
<name>A0A2R4XJS2_9BURK</name>
<organism evidence="13 14">
    <name type="scientific">Orrella marina</name>
    <dbReference type="NCBI Taxonomy" id="2163011"/>
    <lineage>
        <taxon>Bacteria</taxon>
        <taxon>Pseudomonadati</taxon>
        <taxon>Pseudomonadota</taxon>
        <taxon>Betaproteobacteria</taxon>
        <taxon>Burkholderiales</taxon>
        <taxon>Alcaligenaceae</taxon>
        <taxon>Orrella</taxon>
    </lineage>
</organism>
<evidence type="ECO:0000256" key="10">
    <source>
        <dbReference type="ARBA" id="ARBA00047317"/>
    </source>
</evidence>
<reference evidence="13 14" key="1">
    <citation type="submission" date="2018-04" db="EMBL/GenBank/DDBJ databases">
        <title>Bordetella sp. HZ20 isolated from seawater.</title>
        <authorList>
            <person name="Sun C."/>
        </authorList>
    </citation>
    <scope>NUCLEOTIDE SEQUENCE [LARGE SCALE GENOMIC DNA]</scope>
    <source>
        <strain evidence="13 14">HZ20</strain>
    </source>
</reference>
<dbReference type="Pfam" id="PF03453">
    <property type="entry name" value="MoeA_N"/>
    <property type="match status" value="1"/>
</dbReference>
<evidence type="ECO:0000256" key="6">
    <source>
        <dbReference type="ARBA" id="ARBA00022679"/>
    </source>
</evidence>
<dbReference type="EMBL" id="CP028901">
    <property type="protein sequence ID" value="AWB34092.1"/>
    <property type="molecule type" value="Genomic_DNA"/>
</dbReference>
<dbReference type="Gene3D" id="2.40.340.10">
    <property type="entry name" value="MoeA, C-terminal, domain IV"/>
    <property type="match status" value="1"/>
</dbReference>
<evidence type="ECO:0000256" key="9">
    <source>
        <dbReference type="ARBA" id="ARBA00023150"/>
    </source>
</evidence>
<dbReference type="FunFam" id="3.40.980.10:FF:000004">
    <property type="entry name" value="Molybdopterin molybdenumtransferase"/>
    <property type="match status" value="1"/>
</dbReference>
<evidence type="ECO:0000313" key="14">
    <source>
        <dbReference type="Proteomes" id="UP000244571"/>
    </source>
</evidence>
<dbReference type="KEGG" id="boz:DBV39_10630"/>
<dbReference type="Pfam" id="PF03454">
    <property type="entry name" value="MoeA_C"/>
    <property type="match status" value="1"/>
</dbReference>
<proteinExistence type="inferred from homology"/>
<dbReference type="Gene3D" id="3.90.105.10">
    <property type="entry name" value="Molybdopterin biosynthesis moea protein, domain 2"/>
    <property type="match status" value="1"/>
</dbReference>
<dbReference type="GO" id="GO:0005829">
    <property type="term" value="C:cytosol"/>
    <property type="evidence" value="ECO:0007669"/>
    <property type="project" value="TreeGrafter"/>
</dbReference>
<evidence type="ECO:0000259" key="12">
    <source>
        <dbReference type="SMART" id="SM00852"/>
    </source>
</evidence>
<evidence type="ECO:0000256" key="7">
    <source>
        <dbReference type="ARBA" id="ARBA00022723"/>
    </source>
</evidence>
<dbReference type="Gene3D" id="3.40.980.10">
    <property type="entry name" value="MoaB/Mog-like domain"/>
    <property type="match status" value="1"/>
</dbReference>
<dbReference type="InterPro" id="IPR005111">
    <property type="entry name" value="MoeA_C_domain_IV"/>
</dbReference>
<dbReference type="SUPFAM" id="SSF53218">
    <property type="entry name" value="Molybdenum cofactor biosynthesis proteins"/>
    <property type="match status" value="1"/>
</dbReference>
<gene>
    <name evidence="13" type="ORF">DBV39_10630</name>
</gene>
<dbReference type="InterPro" id="IPR036135">
    <property type="entry name" value="MoeA_linker/N_sf"/>
</dbReference>
<evidence type="ECO:0000256" key="4">
    <source>
        <dbReference type="ARBA" id="ARBA00010763"/>
    </source>
</evidence>
<evidence type="ECO:0000256" key="5">
    <source>
        <dbReference type="ARBA" id="ARBA00022505"/>
    </source>
</evidence>
<dbReference type="GO" id="GO:0061599">
    <property type="term" value="F:molybdopterin molybdotransferase activity"/>
    <property type="evidence" value="ECO:0007669"/>
    <property type="project" value="UniProtKB-UniRule"/>
</dbReference>
<sequence length="413" mass="44064">MNQPRSTRAPLMDFDLARERLLSFARVIAQAEEVSLLQANGRVLAQAVPSPMDVPGFANSAMDGYAICPASPTTVPMKLQVTQRIAAGSQGTALQPGQAARIFTGAPVPENTYAVIAQENVQLLEDGSVQIDKAVPEGEFVRAQGEDIAIGSDILTAGSVLKPAHLALAASVGITTLTVRRRLKVALLLTGDELIEPGQPLGPGQIYNSNRYWLQALLTQLGCDVMDPGIVPDTPHDTKVALHTASEQADLIITCGGVSVGEEDHVRAAVESMGHIDLWQIAMKPGKPLAYGKVHETDFLGLPGNPVSAYVTFVLMALPFLRAKLGMAAPVLAPQPMIAGFDWPKPDRRREFIRVRRRRVSQGAVVLEHWPNQGSGVMSSVAWADGLVDIPAGSTIRAGDTVSYLPLSDLIEG</sequence>
<dbReference type="Pfam" id="PF00994">
    <property type="entry name" value="MoCF_biosynth"/>
    <property type="match status" value="1"/>
</dbReference>
<evidence type="ECO:0000256" key="8">
    <source>
        <dbReference type="ARBA" id="ARBA00022842"/>
    </source>
</evidence>
<feature type="domain" description="MoaB/Mog" evidence="12">
    <location>
        <begin position="186"/>
        <end position="323"/>
    </location>
</feature>
<dbReference type="Gene3D" id="2.170.190.11">
    <property type="entry name" value="Molybdopterin biosynthesis moea protein, domain 3"/>
    <property type="match status" value="1"/>
</dbReference>
<dbReference type="InterPro" id="IPR036425">
    <property type="entry name" value="MoaB/Mog-like_dom_sf"/>
</dbReference>
<keyword evidence="9 11" id="KW-0501">Molybdenum cofactor biosynthesis</keyword>
<dbReference type="CDD" id="cd00887">
    <property type="entry name" value="MoeA"/>
    <property type="match status" value="1"/>
</dbReference>
<dbReference type="InterPro" id="IPR005110">
    <property type="entry name" value="MoeA_linker/N"/>
</dbReference>
<dbReference type="Proteomes" id="UP000244571">
    <property type="component" value="Chromosome"/>
</dbReference>
<keyword evidence="8 11" id="KW-0460">Magnesium</keyword>
<evidence type="ECO:0000256" key="2">
    <source>
        <dbReference type="ARBA" id="ARBA00002901"/>
    </source>
</evidence>
<keyword evidence="14" id="KW-1185">Reference proteome</keyword>
<dbReference type="InterPro" id="IPR038987">
    <property type="entry name" value="MoeA-like"/>
</dbReference>
<comment type="catalytic activity">
    <reaction evidence="10">
        <text>adenylyl-molybdopterin + molybdate = Mo-molybdopterin + AMP + H(+)</text>
        <dbReference type="Rhea" id="RHEA:35047"/>
        <dbReference type="ChEBI" id="CHEBI:15378"/>
        <dbReference type="ChEBI" id="CHEBI:36264"/>
        <dbReference type="ChEBI" id="CHEBI:62727"/>
        <dbReference type="ChEBI" id="CHEBI:71302"/>
        <dbReference type="ChEBI" id="CHEBI:456215"/>
        <dbReference type="EC" id="2.10.1.1"/>
    </reaction>
</comment>
<evidence type="ECO:0000256" key="1">
    <source>
        <dbReference type="ARBA" id="ARBA00001946"/>
    </source>
</evidence>
<dbReference type="PANTHER" id="PTHR10192:SF5">
    <property type="entry name" value="GEPHYRIN"/>
    <property type="match status" value="1"/>
</dbReference>
<dbReference type="NCBIfam" id="NF045515">
    <property type="entry name" value="Glp_gephyrin"/>
    <property type="match status" value="1"/>
</dbReference>
<accession>A0A2R4XJS2</accession>
<dbReference type="NCBIfam" id="TIGR00177">
    <property type="entry name" value="molyb_syn"/>
    <property type="match status" value="1"/>
</dbReference>
<dbReference type="SMART" id="SM00852">
    <property type="entry name" value="MoCF_biosynth"/>
    <property type="match status" value="1"/>
</dbReference>
<keyword evidence="5 11" id="KW-0500">Molybdenum</keyword>
<dbReference type="RefSeq" id="WP_108621508.1">
    <property type="nucleotide sequence ID" value="NZ_CP028901.1"/>
</dbReference>
<evidence type="ECO:0000256" key="11">
    <source>
        <dbReference type="RuleBase" id="RU365090"/>
    </source>
</evidence>
<dbReference type="PANTHER" id="PTHR10192">
    <property type="entry name" value="MOLYBDOPTERIN BIOSYNTHESIS PROTEIN"/>
    <property type="match status" value="1"/>
</dbReference>